<evidence type="ECO:0000256" key="5">
    <source>
        <dbReference type="ARBA" id="ARBA00022989"/>
    </source>
</evidence>
<keyword evidence="3" id="KW-0813">Transport</keyword>
<dbReference type="InterPro" id="IPR051788">
    <property type="entry name" value="MFS_Transporter"/>
</dbReference>
<comment type="similarity">
    <text evidence="2">Belongs to the major facilitator superfamily.</text>
</comment>
<evidence type="ECO:0000256" key="6">
    <source>
        <dbReference type="ARBA" id="ARBA00023136"/>
    </source>
</evidence>
<protein>
    <submittedName>
        <fullName evidence="9">MFS transporter</fullName>
    </submittedName>
</protein>
<evidence type="ECO:0000256" key="7">
    <source>
        <dbReference type="SAM" id="Phobius"/>
    </source>
</evidence>
<dbReference type="AlphaFoldDB" id="A0ABD5FDI4"/>
<comment type="subcellular location">
    <subcellularLocation>
        <location evidence="1">Cell membrane</location>
        <topology evidence="1">Multi-pass membrane protein</topology>
    </subcellularLocation>
</comment>
<feature type="transmembrane region" description="Helical" evidence="7">
    <location>
        <begin position="73"/>
        <end position="91"/>
    </location>
</feature>
<dbReference type="InterPro" id="IPR036188">
    <property type="entry name" value="FAD/NAD-bd_sf"/>
</dbReference>
<evidence type="ECO:0000256" key="1">
    <source>
        <dbReference type="ARBA" id="ARBA00004651"/>
    </source>
</evidence>
<keyword evidence="5 7" id="KW-1133">Transmembrane helix</keyword>
<evidence type="ECO:0000256" key="2">
    <source>
        <dbReference type="ARBA" id="ARBA00008335"/>
    </source>
</evidence>
<feature type="transmembrane region" description="Helical" evidence="7">
    <location>
        <begin position="208"/>
        <end position="231"/>
    </location>
</feature>
<feature type="transmembrane region" description="Helical" evidence="7">
    <location>
        <begin position="133"/>
        <end position="154"/>
    </location>
</feature>
<feature type="transmembrane region" description="Helical" evidence="7">
    <location>
        <begin position="5"/>
        <end position="26"/>
    </location>
</feature>
<proteinExistence type="inferred from homology"/>
<keyword evidence="4 7" id="KW-0812">Transmembrane</keyword>
<gene>
    <name evidence="9" type="ORF">P7D79_18705</name>
</gene>
<dbReference type="InterPro" id="IPR036259">
    <property type="entry name" value="MFS_trans_sf"/>
</dbReference>
<feature type="transmembrane region" description="Helical" evidence="7">
    <location>
        <begin position="46"/>
        <end position="66"/>
    </location>
</feature>
<evidence type="ECO:0000313" key="9">
    <source>
        <dbReference type="EMBL" id="MDT2516260.1"/>
    </source>
</evidence>
<evidence type="ECO:0000256" key="3">
    <source>
        <dbReference type="ARBA" id="ARBA00022448"/>
    </source>
</evidence>
<dbReference type="SUPFAM" id="SSF51905">
    <property type="entry name" value="FAD/NAD(P)-binding domain"/>
    <property type="match status" value="1"/>
</dbReference>
<feature type="transmembrane region" description="Helical" evidence="7">
    <location>
        <begin position="160"/>
        <end position="180"/>
    </location>
</feature>
<dbReference type="PROSITE" id="PS50850">
    <property type="entry name" value="MFS"/>
    <property type="match status" value="1"/>
</dbReference>
<dbReference type="RefSeq" id="WP_253294300.1">
    <property type="nucleotide sequence ID" value="NZ_JAHLOU010000037.1"/>
</dbReference>
<dbReference type="Gene3D" id="1.20.1250.20">
    <property type="entry name" value="MFS general substrate transporter like domains"/>
    <property type="match status" value="1"/>
</dbReference>
<evidence type="ECO:0000259" key="8">
    <source>
        <dbReference type="PROSITE" id="PS50850"/>
    </source>
</evidence>
<dbReference type="Gene3D" id="3.40.50.720">
    <property type="entry name" value="NAD(P)-binding Rossmann-like Domain"/>
    <property type="match status" value="1"/>
</dbReference>
<feature type="transmembrane region" description="Helical" evidence="7">
    <location>
        <begin position="97"/>
        <end position="121"/>
    </location>
</feature>
<accession>A0ABD5FDI4</accession>
<evidence type="ECO:0000313" key="10">
    <source>
        <dbReference type="Proteomes" id="UP001264335"/>
    </source>
</evidence>
<keyword evidence="6 7" id="KW-0472">Membrane</keyword>
<dbReference type="InterPro" id="IPR005829">
    <property type="entry name" value="Sugar_transporter_CS"/>
</dbReference>
<dbReference type="PANTHER" id="PTHR23514">
    <property type="entry name" value="BYPASS OF STOP CODON PROTEIN 6"/>
    <property type="match status" value="1"/>
</dbReference>
<dbReference type="Pfam" id="PF07690">
    <property type="entry name" value="MFS_1"/>
    <property type="match status" value="1"/>
</dbReference>
<sequence length="420" mass="46308">MKNKYFLTAVCMYLNYIVIGVSVIILSMNMDALMEQFGTDRTGFGLVVSGIGIGKFIVLFISGVLSDKFGRKPFILIGMVGFIVYFMGILLSPNVPIALFFAVLAGMCNSFIDAGTYPALMEIFPTSAGTANLAIKFFSAAGQFIMPFIFSFIIQKNLNYSLSFYIVIGYLVLNIVFMFTRGFPALSTQSGAAEKEVKRTFYEKPKMAIEGVCLILMGFTSTTIFTVVQVWMAKVAEEYAGMSVAAASKMLTYFSLGVVIGGGAVGLDVVEYYAERGAAKVSIVEMQRELGKDLDLITKLAMMEIVEKYKVNVYTSTKLTQVNKSDFLVEDENGCMINLNFDLGFICLGMRADAPLLPELQAYALAEDIPLVNIGDSKVARRIIEGTREARDILKTIELLEDKRIKQALLQQQPVTAVYQ</sequence>
<dbReference type="InterPro" id="IPR011701">
    <property type="entry name" value="MFS"/>
</dbReference>
<comment type="caution">
    <text evidence="9">The sequence shown here is derived from an EMBL/GenBank/DDBJ whole genome shotgun (WGS) entry which is preliminary data.</text>
</comment>
<reference evidence="9 10" key="1">
    <citation type="submission" date="2023-03" db="EMBL/GenBank/DDBJ databases">
        <authorList>
            <person name="Shen W."/>
            <person name="Cai J."/>
        </authorList>
    </citation>
    <scope>NUCLEOTIDE SEQUENCE [LARGE SCALE GENOMIC DNA]</scope>
    <source>
        <strain evidence="9 10">Y2</strain>
    </source>
</reference>
<feature type="domain" description="Major facilitator superfamily (MFS) profile" evidence="8">
    <location>
        <begin position="8"/>
        <end position="420"/>
    </location>
</feature>
<name>A0ABD5FDI4_ENTAV</name>
<dbReference type="Proteomes" id="UP001264335">
    <property type="component" value="Unassembled WGS sequence"/>
</dbReference>
<dbReference type="InterPro" id="IPR020846">
    <property type="entry name" value="MFS_dom"/>
</dbReference>
<dbReference type="EMBL" id="JARPWY010000072">
    <property type="protein sequence ID" value="MDT2516260.1"/>
    <property type="molecule type" value="Genomic_DNA"/>
</dbReference>
<feature type="transmembrane region" description="Helical" evidence="7">
    <location>
        <begin position="251"/>
        <end position="270"/>
    </location>
</feature>
<dbReference type="GO" id="GO:0005886">
    <property type="term" value="C:plasma membrane"/>
    <property type="evidence" value="ECO:0007669"/>
    <property type="project" value="UniProtKB-SubCell"/>
</dbReference>
<dbReference type="PANTHER" id="PTHR23514:SF3">
    <property type="entry name" value="BYPASS OF STOP CODON PROTEIN 6"/>
    <property type="match status" value="1"/>
</dbReference>
<dbReference type="Gene3D" id="3.50.50.60">
    <property type="entry name" value="FAD/NAD(P)-binding domain"/>
    <property type="match status" value="1"/>
</dbReference>
<organism evidence="9 10">
    <name type="scientific">Enterococcus avium</name>
    <name type="common">Streptococcus avium</name>
    <dbReference type="NCBI Taxonomy" id="33945"/>
    <lineage>
        <taxon>Bacteria</taxon>
        <taxon>Bacillati</taxon>
        <taxon>Bacillota</taxon>
        <taxon>Bacilli</taxon>
        <taxon>Lactobacillales</taxon>
        <taxon>Enterococcaceae</taxon>
        <taxon>Enterococcus</taxon>
    </lineage>
</organism>
<dbReference type="PROSITE" id="PS00216">
    <property type="entry name" value="SUGAR_TRANSPORT_1"/>
    <property type="match status" value="1"/>
</dbReference>
<dbReference type="SUPFAM" id="SSF103473">
    <property type="entry name" value="MFS general substrate transporter"/>
    <property type="match status" value="1"/>
</dbReference>
<evidence type="ECO:0000256" key="4">
    <source>
        <dbReference type="ARBA" id="ARBA00022692"/>
    </source>
</evidence>